<evidence type="ECO:0000313" key="3">
    <source>
        <dbReference type="RefSeq" id="XP_010512406.1"/>
    </source>
</evidence>
<protein>
    <submittedName>
        <fullName evidence="3">Uncharacterized protein LOC104788350</fullName>
    </submittedName>
</protein>
<accession>A0ABM0Z9N2</accession>
<reference evidence="2" key="1">
    <citation type="journal article" date="2014" name="Nat. Commun.">
        <title>The emerging biofuel crop Camelina sativa retains a highly undifferentiated hexaploid genome structure.</title>
        <authorList>
            <person name="Kagale S."/>
            <person name="Koh C."/>
            <person name="Nixon J."/>
            <person name="Bollina V."/>
            <person name="Clarke W.E."/>
            <person name="Tuteja R."/>
            <person name="Spillane C."/>
            <person name="Robinson S.J."/>
            <person name="Links M.G."/>
            <person name="Clarke C."/>
            <person name="Higgins E.E."/>
            <person name="Huebert T."/>
            <person name="Sharpe A.G."/>
            <person name="Parkin I.A."/>
        </authorList>
    </citation>
    <scope>NUCLEOTIDE SEQUENCE [LARGE SCALE GENOMIC DNA]</scope>
    <source>
        <strain evidence="2">cv. DH55</strain>
    </source>
</reference>
<feature type="transmembrane region" description="Helical" evidence="1">
    <location>
        <begin position="34"/>
        <end position="57"/>
    </location>
</feature>
<reference evidence="3" key="2">
    <citation type="submission" date="2025-08" db="UniProtKB">
        <authorList>
            <consortium name="RefSeq"/>
        </authorList>
    </citation>
    <scope>IDENTIFICATION</scope>
    <source>
        <tissue evidence="3">Leaf</tissue>
    </source>
</reference>
<keyword evidence="1" id="KW-0812">Transmembrane</keyword>
<name>A0ABM0Z9N2_CAMSA</name>
<evidence type="ECO:0000313" key="2">
    <source>
        <dbReference type="Proteomes" id="UP000694864"/>
    </source>
</evidence>
<evidence type="ECO:0000256" key="1">
    <source>
        <dbReference type="SAM" id="Phobius"/>
    </source>
</evidence>
<dbReference type="Proteomes" id="UP000694864">
    <property type="component" value="Chromosome 5"/>
</dbReference>
<dbReference type="PANTHER" id="PTHR31125">
    <property type="entry name" value="F20P5.22 PROTEIN-RELATED"/>
    <property type="match status" value="1"/>
</dbReference>
<dbReference type="RefSeq" id="XP_010512406.1">
    <property type="nucleotide sequence ID" value="XM_010514104.2"/>
</dbReference>
<proteinExistence type="predicted"/>
<gene>
    <name evidence="3" type="primary">LOC104788350</name>
</gene>
<organism evidence="2 3">
    <name type="scientific">Camelina sativa</name>
    <name type="common">False flax</name>
    <name type="synonym">Myagrum sativum</name>
    <dbReference type="NCBI Taxonomy" id="90675"/>
    <lineage>
        <taxon>Eukaryota</taxon>
        <taxon>Viridiplantae</taxon>
        <taxon>Streptophyta</taxon>
        <taxon>Embryophyta</taxon>
        <taxon>Tracheophyta</taxon>
        <taxon>Spermatophyta</taxon>
        <taxon>Magnoliopsida</taxon>
        <taxon>eudicotyledons</taxon>
        <taxon>Gunneridae</taxon>
        <taxon>Pentapetalae</taxon>
        <taxon>rosids</taxon>
        <taxon>malvids</taxon>
        <taxon>Brassicales</taxon>
        <taxon>Brassicaceae</taxon>
        <taxon>Camelineae</taxon>
        <taxon>Camelina</taxon>
    </lineage>
</organism>
<keyword evidence="1" id="KW-1133">Transmembrane helix</keyword>
<dbReference type="InterPro" id="IPR009544">
    <property type="entry name" value="DUF1163"/>
</dbReference>
<keyword evidence="1" id="KW-0472">Membrane</keyword>
<dbReference type="PANTHER" id="PTHR31125:SF8">
    <property type="entry name" value="F20P5.22 PROTEIN"/>
    <property type="match status" value="1"/>
</dbReference>
<dbReference type="Pfam" id="PF06651">
    <property type="entry name" value="DUF1163"/>
    <property type="match status" value="1"/>
</dbReference>
<dbReference type="GeneID" id="104788350"/>
<sequence length="224" mass="24929">MEHEKEAFVEKEVKEEVPESNSTIREKEPIHETIVVCVSLLIILGLFCGGICAYSSFLSENKSTQVPYITIAFMNFTVLDTNTRLSANWDLSIRVPEKLHGSFICLPGYFQASLLYKNITIATSPIRSYKKNLQCHCPQLLKVSGVVSEEDLNGAIGKSIMNDIKERMEVRLGLRLFLPDSGENMTGSGTMEFACDEVKMQSDLSSRNITSTVVGSPTCFYVGH</sequence>
<keyword evidence="2" id="KW-1185">Reference proteome</keyword>